<reference evidence="1" key="1">
    <citation type="journal article" date="2014" name="Nucleic Acids Res.">
        <title>The evolutionary dynamics of variant antigen genes in Babesia reveal a history of genomic innovation underlying host-parasite interaction.</title>
        <authorList>
            <person name="Jackson A.P."/>
            <person name="Otto T.D."/>
            <person name="Darby A."/>
            <person name="Ramaprasad A."/>
            <person name="Xia D."/>
            <person name="Echaide I.E."/>
            <person name="Farber M."/>
            <person name="Gahlot S."/>
            <person name="Gamble J."/>
            <person name="Gupta D."/>
            <person name="Gupta Y."/>
            <person name="Jackson L."/>
            <person name="Malandrin L."/>
            <person name="Malas T.B."/>
            <person name="Moussa E."/>
            <person name="Nair M."/>
            <person name="Reid A.J."/>
            <person name="Sanders M."/>
            <person name="Sharma J."/>
            <person name="Tracey A."/>
            <person name="Quail M.A."/>
            <person name="Weir W."/>
            <person name="Wastling J.M."/>
            <person name="Hall N."/>
            <person name="Willadsen P."/>
            <person name="Lingelbach K."/>
            <person name="Shiels B."/>
            <person name="Tait A."/>
            <person name="Berriman M."/>
            <person name="Allred D.R."/>
            <person name="Pain A."/>
        </authorList>
    </citation>
    <scope>NUCLEOTIDE SEQUENCE</scope>
    <source>
        <strain evidence="1">1802A</strain>
    </source>
</reference>
<proteinExistence type="predicted"/>
<protein>
    <submittedName>
        <fullName evidence="1">Uncharacterized protein</fullName>
    </submittedName>
</protein>
<organism evidence="1 2">
    <name type="scientific">Babesia divergens</name>
    <dbReference type="NCBI Taxonomy" id="32595"/>
    <lineage>
        <taxon>Eukaryota</taxon>
        <taxon>Sar</taxon>
        <taxon>Alveolata</taxon>
        <taxon>Apicomplexa</taxon>
        <taxon>Aconoidasida</taxon>
        <taxon>Piroplasmida</taxon>
        <taxon>Babesiidae</taxon>
        <taxon>Babesia</taxon>
    </lineage>
</organism>
<name>A0AAD9G7Z5_BABDI</name>
<dbReference type="SUPFAM" id="SSF55729">
    <property type="entry name" value="Acyl-CoA N-acyltransferases (Nat)"/>
    <property type="match status" value="1"/>
</dbReference>
<dbReference type="Gene3D" id="3.40.630.30">
    <property type="match status" value="1"/>
</dbReference>
<dbReference type="AlphaFoldDB" id="A0AAD9G7Z5"/>
<evidence type="ECO:0000313" key="2">
    <source>
        <dbReference type="Proteomes" id="UP001195914"/>
    </source>
</evidence>
<accession>A0AAD9G7Z5</accession>
<comment type="caution">
    <text evidence="1">The sequence shown here is derived from an EMBL/GenBank/DDBJ whole genome shotgun (WGS) entry which is preliminary data.</text>
</comment>
<gene>
    <name evidence="1" type="ORF">X943_004018</name>
</gene>
<dbReference type="Proteomes" id="UP001195914">
    <property type="component" value="Unassembled WGS sequence"/>
</dbReference>
<dbReference type="InterPro" id="IPR016181">
    <property type="entry name" value="Acyl_CoA_acyltransferase"/>
</dbReference>
<reference evidence="1" key="2">
    <citation type="submission" date="2021-05" db="EMBL/GenBank/DDBJ databases">
        <authorList>
            <person name="Pain A."/>
        </authorList>
    </citation>
    <scope>NUCLEOTIDE SEQUENCE</scope>
    <source>
        <strain evidence="1">1802A</strain>
    </source>
</reference>
<evidence type="ECO:0000313" key="1">
    <source>
        <dbReference type="EMBL" id="KAK1933521.1"/>
    </source>
</evidence>
<sequence>MDSLSQDVADKLHISAEGSKCEHVEQKVECYTVEEKYIHIHDLTIHTLRTAWMLLVQSLKSNHDGYNDDCLPFPDIKPYMGYVKYSSLAYMYNIAAGVAFCDVVAYEWPASVKKGFGKGTGRPKPEPYALVIRAMAILPEYRGIDLSKKLFDKTVKKATDARIYKIFVVSNPTTEECYATLGCTPTDSSPIRLDDFKVAGYTESTCTLSLMEYTIIPADSS</sequence>
<dbReference type="EMBL" id="JAHBMH010000073">
    <property type="protein sequence ID" value="KAK1933521.1"/>
    <property type="molecule type" value="Genomic_DNA"/>
</dbReference>
<keyword evidence="2" id="KW-1185">Reference proteome</keyword>